<reference evidence="2" key="1">
    <citation type="journal article" date="2014" name="Int. J. Syst. Evol. Microbiol.">
        <title>Complete genome sequence of Corynebacterium casei LMG S-19264T (=DSM 44701T), isolated from a smear-ripened cheese.</title>
        <authorList>
            <consortium name="US DOE Joint Genome Institute (JGI-PGF)"/>
            <person name="Walter F."/>
            <person name="Albersmeier A."/>
            <person name="Kalinowski J."/>
            <person name="Ruckert C."/>
        </authorList>
    </citation>
    <scope>NUCLEOTIDE SEQUENCE</scope>
    <source>
        <strain evidence="2">CGMCC 1.12408</strain>
    </source>
</reference>
<proteinExistence type="predicted"/>
<dbReference type="EMBL" id="BMEY01000021">
    <property type="protein sequence ID" value="GGA87582.1"/>
    <property type="molecule type" value="Genomic_DNA"/>
</dbReference>
<protein>
    <submittedName>
        <fullName evidence="2">Uncharacterized protein</fullName>
    </submittedName>
</protein>
<comment type="caution">
    <text evidence="2">The sequence shown here is derived from an EMBL/GenBank/DDBJ whole genome shotgun (WGS) entry which is preliminary data.</text>
</comment>
<name>A0A916S818_9BACI</name>
<dbReference type="RefSeq" id="WP_188385775.1">
    <property type="nucleotide sequence ID" value="NZ_BMEY01000021.1"/>
</dbReference>
<keyword evidence="1" id="KW-1133">Transmembrane helix</keyword>
<evidence type="ECO:0000313" key="3">
    <source>
        <dbReference type="Proteomes" id="UP000613512"/>
    </source>
</evidence>
<feature type="transmembrane region" description="Helical" evidence="1">
    <location>
        <begin position="40"/>
        <end position="60"/>
    </location>
</feature>
<dbReference type="Proteomes" id="UP000613512">
    <property type="component" value="Unassembled WGS sequence"/>
</dbReference>
<reference evidence="2" key="2">
    <citation type="submission" date="2020-09" db="EMBL/GenBank/DDBJ databases">
        <authorList>
            <person name="Sun Q."/>
            <person name="Zhou Y."/>
        </authorList>
    </citation>
    <scope>NUCLEOTIDE SEQUENCE</scope>
    <source>
        <strain evidence="2">CGMCC 1.12408</strain>
    </source>
</reference>
<gene>
    <name evidence="2" type="ORF">GCM10008025_32960</name>
</gene>
<accession>A0A916S818</accession>
<evidence type="ECO:0000313" key="2">
    <source>
        <dbReference type="EMBL" id="GGA87582.1"/>
    </source>
</evidence>
<sequence>MEQSAGKIGLKEYIALAIIMISPKVVDDTPAILFESLFNAAWMTPLLNGIFVILPIYLLIRVVTNSKQNNLFDIFDSLFGSF</sequence>
<evidence type="ECO:0000256" key="1">
    <source>
        <dbReference type="SAM" id="Phobius"/>
    </source>
</evidence>
<keyword evidence="3" id="KW-1185">Reference proteome</keyword>
<keyword evidence="1" id="KW-0472">Membrane</keyword>
<organism evidence="2 3">
    <name type="scientific">Ornithinibacillus halotolerans</name>
    <dbReference type="NCBI Taxonomy" id="1274357"/>
    <lineage>
        <taxon>Bacteria</taxon>
        <taxon>Bacillati</taxon>
        <taxon>Bacillota</taxon>
        <taxon>Bacilli</taxon>
        <taxon>Bacillales</taxon>
        <taxon>Bacillaceae</taxon>
        <taxon>Ornithinibacillus</taxon>
    </lineage>
</organism>
<keyword evidence="1" id="KW-0812">Transmembrane</keyword>
<dbReference type="AlphaFoldDB" id="A0A916S818"/>